<keyword evidence="7 12" id="KW-0067">ATP-binding</keyword>
<protein>
    <submittedName>
        <fullName evidence="12">ABC transporter ATP-binding protein</fullName>
    </submittedName>
</protein>
<dbReference type="PANTHER" id="PTHR42771">
    <property type="entry name" value="IRON(3+)-HYDROXAMATE IMPORT ATP-BINDING PROTEIN FHUC"/>
    <property type="match status" value="1"/>
</dbReference>
<dbReference type="PANTHER" id="PTHR42771:SF2">
    <property type="entry name" value="IRON(3+)-HYDROXAMATE IMPORT ATP-BINDING PROTEIN FHUC"/>
    <property type="match status" value="1"/>
</dbReference>
<dbReference type="SMART" id="SM00382">
    <property type="entry name" value="AAA"/>
    <property type="match status" value="1"/>
</dbReference>
<evidence type="ECO:0000313" key="12">
    <source>
        <dbReference type="EMBL" id="RMX08710.1"/>
    </source>
</evidence>
<dbReference type="InterPro" id="IPR003439">
    <property type="entry name" value="ABC_transporter-like_ATP-bd"/>
</dbReference>
<dbReference type="EMBL" id="RDQO01000001">
    <property type="protein sequence ID" value="RMX08710.1"/>
    <property type="molecule type" value="Genomic_DNA"/>
</dbReference>
<dbReference type="InterPro" id="IPR027417">
    <property type="entry name" value="P-loop_NTPase"/>
</dbReference>
<evidence type="ECO:0000256" key="9">
    <source>
        <dbReference type="ARBA" id="ARBA00023065"/>
    </source>
</evidence>
<gene>
    <name evidence="12" type="ORF">D8I35_06580</name>
</gene>
<evidence type="ECO:0000256" key="5">
    <source>
        <dbReference type="ARBA" id="ARBA00022496"/>
    </source>
</evidence>
<name>A0A3M6R0D7_9BURK</name>
<dbReference type="OrthoDB" id="5296765at2"/>
<evidence type="ECO:0000259" key="11">
    <source>
        <dbReference type="PROSITE" id="PS50893"/>
    </source>
</evidence>
<evidence type="ECO:0000256" key="7">
    <source>
        <dbReference type="ARBA" id="ARBA00022840"/>
    </source>
</evidence>
<keyword evidence="9" id="KW-0406">Ion transport</keyword>
<dbReference type="AlphaFoldDB" id="A0A3M6R0D7"/>
<keyword evidence="3" id="KW-0813">Transport</keyword>
<evidence type="ECO:0000313" key="13">
    <source>
        <dbReference type="Proteomes" id="UP000278006"/>
    </source>
</evidence>
<evidence type="ECO:0000256" key="8">
    <source>
        <dbReference type="ARBA" id="ARBA00023004"/>
    </source>
</evidence>
<dbReference type="Pfam" id="PF00005">
    <property type="entry name" value="ABC_tran"/>
    <property type="match status" value="1"/>
</dbReference>
<dbReference type="Gene3D" id="3.40.50.300">
    <property type="entry name" value="P-loop containing nucleotide triphosphate hydrolases"/>
    <property type="match status" value="1"/>
</dbReference>
<keyword evidence="4" id="KW-1003">Cell membrane</keyword>
<dbReference type="CDD" id="cd03214">
    <property type="entry name" value="ABC_Iron-Siderophores_B12_Hemin"/>
    <property type="match status" value="1"/>
</dbReference>
<evidence type="ECO:0000256" key="6">
    <source>
        <dbReference type="ARBA" id="ARBA00022741"/>
    </source>
</evidence>
<evidence type="ECO:0000256" key="10">
    <source>
        <dbReference type="ARBA" id="ARBA00023136"/>
    </source>
</evidence>
<dbReference type="Proteomes" id="UP000278006">
    <property type="component" value="Unassembled WGS sequence"/>
</dbReference>
<organism evidence="12 13">
    <name type="scientific">Corticibacter populi</name>
    <dbReference type="NCBI Taxonomy" id="1550736"/>
    <lineage>
        <taxon>Bacteria</taxon>
        <taxon>Pseudomonadati</taxon>
        <taxon>Pseudomonadota</taxon>
        <taxon>Betaproteobacteria</taxon>
        <taxon>Burkholderiales</taxon>
        <taxon>Comamonadaceae</taxon>
        <taxon>Corticibacter</taxon>
    </lineage>
</organism>
<dbReference type="GO" id="GO:0006826">
    <property type="term" value="P:iron ion transport"/>
    <property type="evidence" value="ECO:0007669"/>
    <property type="project" value="UniProtKB-KW"/>
</dbReference>
<keyword evidence="13" id="KW-1185">Reference proteome</keyword>
<evidence type="ECO:0000256" key="3">
    <source>
        <dbReference type="ARBA" id="ARBA00022448"/>
    </source>
</evidence>
<comment type="caution">
    <text evidence="12">The sequence shown here is derived from an EMBL/GenBank/DDBJ whole genome shotgun (WGS) entry which is preliminary data.</text>
</comment>
<evidence type="ECO:0000256" key="2">
    <source>
        <dbReference type="ARBA" id="ARBA00005417"/>
    </source>
</evidence>
<keyword evidence="6" id="KW-0547">Nucleotide-binding</keyword>
<dbReference type="InterPro" id="IPR017871">
    <property type="entry name" value="ABC_transporter-like_CS"/>
</dbReference>
<sequence>MPAHSPLPERGTAAAALEVQDLHVAYHHRLVLERLHARIPAGQITVLIGPNGSGKSTLLKALARLLPSVSGQILLEGQRLDAFSRKALARQLSLLPQGAVVPEGATVAELVAHGRFPHRRLLRKPSPADQAAIAQAIAVTGLQDWRDTPVEELSGGQRQRVWVAMTVAQDSPVMLLDEPTTYLDINYQMELLALLQQLNRQWQRTLVLVLHDINLAARVADHMIALKDGAIVAQGAPEHVVTAPMLRQIFGIEAQLFTDPGTGKPWFIPCASTPQPGTTASPQA</sequence>
<dbReference type="InterPro" id="IPR051535">
    <property type="entry name" value="Siderophore_ABC-ATPase"/>
</dbReference>
<dbReference type="GO" id="GO:0005886">
    <property type="term" value="C:plasma membrane"/>
    <property type="evidence" value="ECO:0007669"/>
    <property type="project" value="UniProtKB-SubCell"/>
</dbReference>
<evidence type="ECO:0000256" key="1">
    <source>
        <dbReference type="ARBA" id="ARBA00004202"/>
    </source>
</evidence>
<dbReference type="RefSeq" id="WP_122226835.1">
    <property type="nucleotide sequence ID" value="NZ_RDQO01000001.1"/>
</dbReference>
<dbReference type="GO" id="GO:0005524">
    <property type="term" value="F:ATP binding"/>
    <property type="evidence" value="ECO:0007669"/>
    <property type="project" value="UniProtKB-KW"/>
</dbReference>
<keyword evidence="8" id="KW-0408">Iron</keyword>
<evidence type="ECO:0000256" key="4">
    <source>
        <dbReference type="ARBA" id="ARBA00022475"/>
    </source>
</evidence>
<dbReference type="SUPFAM" id="SSF52540">
    <property type="entry name" value="P-loop containing nucleoside triphosphate hydrolases"/>
    <property type="match status" value="1"/>
</dbReference>
<dbReference type="FunFam" id="3.40.50.300:FF:000134">
    <property type="entry name" value="Iron-enterobactin ABC transporter ATP-binding protein"/>
    <property type="match status" value="1"/>
</dbReference>
<keyword evidence="5" id="KW-0410">Iron transport</keyword>
<comment type="similarity">
    <text evidence="2">Belongs to the ABC transporter superfamily.</text>
</comment>
<feature type="domain" description="ABC transporter" evidence="11">
    <location>
        <begin position="17"/>
        <end position="253"/>
    </location>
</feature>
<dbReference type="PROSITE" id="PS00211">
    <property type="entry name" value="ABC_TRANSPORTER_1"/>
    <property type="match status" value="1"/>
</dbReference>
<dbReference type="InterPro" id="IPR003593">
    <property type="entry name" value="AAA+_ATPase"/>
</dbReference>
<reference evidence="12 13" key="1">
    <citation type="submission" date="2018-10" db="EMBL/GenBank/DDBJ databases">
        <title>Draft genome of Cortibacter populi DSM10536.</title>
        <authorList>
            <person name="Bernier A.-M."/>
            <person name="Bernard K."/>
        </authorList>
    </citation>
    <scope>NUCLEOTIDE SEQUENCE [LARGE SCALE GENOMIC DNA]</scope>
    <source>
        <strain evidence="12 13">DSM 105136</strain>
    </source>
</reference>
<dbReference type="GO" id="GO:0016887">
    <property type="term" value="F:ATP hydrolysis activity"/>
    <property type="evidence" value="ECO:0007669"/>
    <property type="project" value="InterPro"/>
</dbReference>
<keyword evidence="10" id="KW-0472">Membrane</keyword>
<proteinExistence type="inferred from homology"/>
<dbReference type="PROSITE" id="PS50893">
    <property type="entry name" value="ABC_TRANSPORTER_2"/>
    <property type="match status" value="1"/>
</dbReference>
<comment type="subcellular location">
    <subcellularLocation>
        <location evidence="1">Cell membrane</location>
        <topology evidence="1">Peripheral membrane protein</topology>
    </subcellularLocation>
</comment>
<accession>A0A3M6R0D7</accession>